<evidence type="ECO:0000313" key="3">
    <source>
        <dbReference type="Proteomes" id="UP001159363"/>
    </source>
</evidence>
<dbReference type="EMBL" id="JARBHB010000007">
    <property type="protein sequence ID" value="KAJ8878354.1"/>
    <property type="molecule type" value="Genomic_DNA"/>
</dbReference>
<dbReference type="Proteomes" id="UP001159363">
    <property type="component" value="Chromosome 6"/>
</dbReference>
<protein>
    <submittedName>
        <fullName evidence="2">Uncharacterized protein</fullName>
    </submittedName>
</protein>
<keyword evidence="3" id="KW-1185">Reference proteome</keyword>
<name>A0ABQ9H215_9NEOP</name>
<accession>A0ABQ9H215</accession>
<organism evidence="2 3">
    <name type="scientific">Dryococelus australis</name>
    <dbReference type="NCBI Taxonomy" id="614101"/>
    <lineage>
        <taxon>Eukaryota</taxon>
        <taxon>Metazoa</taxon>
        <taxon>Ecdysozoa</taxon>
        <taxon>Arthropoda</taxon>
        <taxon>Hexapoda</taxon>
        <taxon>Insecta</taxon>
        <taxon>Pterygota</taxon>
        <taxon>Neoptera</taxon>
        <taxon>Polyneoptera</taxon>
        <taxon>Phasmatodea</taxon>
        <taxon>Verophasmatodea</taxon>
        <taxon>Anareolatae</taxon>
        <taxon>Phasmatidae</taxon>
        <taxon>Eurycanthinae</taxon>
        <taxon>Dryococelus</taxon>
    </lineage>
</organism>
<evidence type="ECO:0000256" key="1">
    <source>
        <dbReference type="SAM" id="MobiDB-lite"/>
    </source>
</evidence>
<sequence length="621" mass="68012">MKLRLQIRHIDFFFCGATLAERLAYSPPNKAIRIQSPAGSLRMPLVGGFFRGTPVSPALSFRRCFILTSITLIGSQDLNVNIHLTTAPPRPRHPVAAACFCAETRRRARARVCVCVHAGLCLVWDSVALVRTIVGTQARTSLRSISRGMALCQLHVTPSKDGPEVKGFSCCDSSIRGIALENLSILACHRNFPKYGRDPPRVRYIYISRPGLVWGTFPPAVVETIVAMAQRLVALSLVARPGSAHSTVCCADNFGTSSPFTSPPEHSIPLADGRSPPSPFQTPSKSLLCRELHIDGKAEDSVRRVLSDEMAVNISTAHWLSAATVEGDNWASVLREVSNTVLTNDKTSAVCLTSERNERLVVSTPQSESVREREAVLSPGCAKECSLSRVFFKLRRGLVALLLVDVSATNLFSQPRVGRSLLSPVFPADRLLATRKLTHQTTTMCLGQGGVTRWHRADSRWIRVGQHSAHETRLTLLVSSQRSPGLRLPSVKVVRAARFPPVEISGFEPGSPGCEMNSLTTTPLQTRCFSASGLTRKTYQLGSPLVDDWPIMNAVKYRVVSGVVWANRTMGRGGSGAAPYSTRFTLILSQVSRDLDVKSSPKLYNFHSTPNHERGTERPQY</sequence>
<proteinExistence type="predicted"/>
<reference evidence="2 3" key="1">
    <citation type="submission" date="2023-02" db="EMBL/GenBank/DDBJ databases">
        <title>LHISI_Scaffold_Assembly.</title>
        <authorList>
            <person name="Stuart O.P."/>
            <person name="Cleave R."/>
            <person name="Magrath M.J.L."/>
            <person name="Mikheyev A.S."/>
        </authorList>
    </citation>
    <scope>NUCLEOTIDE SEQUENCE [LARGE SCALE GENOMIC DNA]</scope>
    <source>
        <strain evidence="2">Daus_M_001</strain>
        <tissue evidence="2">Leg muscle</tissue>
    </source>
</reference>
<gene>
    <name evidence="2" type="ORF">PR048_018931</name>
</gene>
<comment type="caution">
    <text evidence="2">The sequence shown here is derived from an EMBL/GenBank/DDBJ whole genome shotgun (WGS) entry which is preliminary data.</text>
</comment>
<feature type="region of interest" description="Disordered" evidence="1">
    <location>
        <begin position="602"/>
        <end position="621"/>
    </location>
</feature>
<evidence type="ECO:0000313" key="2">
    <source>
        <dbReference type="EMBL" id="KAJ8878354.1"/>
    </source>
</evidence>
<feature type="compositionally biased region" description="Basic and acidic residues" evidence="1">
    <location>
        <begin position="610"/>
        <end position="621"/>
    </location>
</feature>